<evidence type="ECO:0000256" key="1">
    <source>
        <dbReference type="SAM" id="MobiDB-lite"/>
    </source>
</evidence>
<evidence type="ECO:0000313" key="3">
    <source>
        <dbReference type="EnsemblPlants" id="KQK10239"/>
    </source>
</evidence>
<dbReference type="AlphaFoldDB" id="A0A0Q3GGP4"/>
<protein>
    <submittedName>
        <fullName evidence="2 3">Uncharacterized protein</fullName>
    </submittedName>
</protein>
<keyword evidence="4" id="KW-1185">Reference proteome</keyword>
<evidence type="ECO:0000313" key="2">
    <source>
        <dbReference type="EMBL" id="KQK10239.1"/>
    </source>
</evidence>
<proteinExistence type="predicted"/>
<organism evidence="2">
    <name type="scientific">Brachypodium distachyon</name>
    <name type="common">Purple false brome</name>
    <name type="synonym">Trachynia distachya</name>
    <dbReference type="NCBI Taxonomy" id="15368"/>
    <lineage>
        <taxon>Eukaryota</taxon>
        <taxon>Viridiplantae</taxon>
        <taxon>Streptophyta</taxon>
        <taxon>Embryophyta</taxon>
        <taxon>Tracheophyta</taxon>
        <taxon>Spermatophyta</taxon>
        <taxon>Magnoliopsida</taxon>
        <taxon>Liliopsida</taxon>
        <taxon>Poales</taxon>
        <taxon>Poaceae</taxon>
        <taxon>BOP clade</taxon>
        <taxon>Pooideae</taxon>
        <taxon>Stipodae</taxon>
        <taxon>Brachypodieae</taxon>
        <taxon>Brachypodium</taxon>
    </lineage>
</organism>
<dbReference type="EnsemblPlants" id="KQK10239">
    <property type="protein sequence ID" value="KQK10239"/>
    <property type="gene ID" value="BRADI_2g52865v3"/>
</dbReference>
<dbReference type="EMBL" id="CM000881">
    <property type="protein sequence ID" value="KQK10239.1"/>
    <property type="molecule type" value="Genomic_DNA"/>
</dbReference>
<evidence type="ECO:0000313" key="4">
    <source>
        <dbReference type="Proteomes" id="UP000008810"/>
    </source>
</evidence>
<reference evidence="3" key="3">
    <citation type="submission" date="2018-08" db="UniProtKB">
        <authorList>
            <consortium name="EnsemblPlants"/>
        </authorList>
    </citation>
    <scope>IDENTIFICATION</scope>
    <source>
        <strain evidence="3">cv. Bd21</strain>
    </source>
</reference>
<name>A0A0Q3GGP4_BRADI</name>
<accession>A0A0Q3GGP4</accession>
<dbReference type="Proteomes" id="UP000008810">
    <property type="component" value="Chromosome 2"/>
</dbReference>
<dbReference type="InParanoid" id="A0A0Q3GGP4"/>
<sequence length="226" mass="24343">MDDMSSFMSTTRASSCCLCSCSAISRSAICSAISSRGLRAPSHRLTSLFFPNSGRSAVASCATGSPRPSPLRPHHQLRCEATSTTPPSPSTLAAPISPAPSRSLAAASLPSTVRLCPHLASSTTPLDSPRLHGPRQQSQVAMRIFPESGHRTGRHGVGGLTGRVGSDPTWRLTCETQLSEIPSSSLIRSFWAWCYILPEWLWCSGQISDKCGFVRQVARKVWFSEI</sequence>
<feature type="region of interest" description="Disordered" evidence="1">
    <location>
        <begin position="79"/>
        <end position="99"/>
    </location>
</feature>
<dbReference type="Gramene" id="KQK10239">
    <property type="protein sequence ID" value="KQK10239"/>
    <property type="gene ID" value="BRADI_2g52865v3"/>
</dbReference>
<reference evidence="2 3" key="1">
    <citation type="journal article" date="2010" name="Nature">
        <title>Genome sequencing and analysis of the model grass Brachypodium distachyon.</title>
        <authorList>
            <consortium name="International Brachypodium Initiative"/>
        </authorList>
    </citation>
    <scope>NUCLEOTIDE SEQUENCE [LARGE SCALE GENOMIC DNA]</scope>
    <source>
        <strain evidence="2 3">Bd21</strain>
    </source>
</reference>
<reference evidence="2" key="2">
    <citation type="submission" date="2017-06" db="EMBL/GenBank/DDBJ databases">
        <title>WGS assembly of Brachypodium distachyon.</title>
        <authorList>
            <consortium name="The International Brachypodium Initiative"/>
            <person name="Lucas S."/>
            <person name="Harmon-Smith M."/>
            <person name="Lail K."/>
            <person name="Tice H."/>
            <person name="Grimwood J."/>
            <person name="Bruce D."/>
            <person name="Barry K."/>
            <person name="Shu S."/>
            <person name="Lindquist E."/>
            <person name="Wang M."/>
            <person name="Pitluck S."/>
            <person name="Vogel J.P."/>
            <person name="Garvin D.F."/>
            <person name="Mockler T.C."/>
            <person name="Schmutz J."/>
            <person name="Rokhsar D."/>
            <person name="Bevan M.W."/>
        </authorList>
    </citation>
    <scope>NUCLEOTIDE SEQUENCE</scope>
    <source>
        <strain evidence="2">Bd21</strain>
    </source>
</reference>
<gene>
    <name evidence="2" type="ORF">BRADI_2g52865v3</name>
</gene>
<feature type="compositionally biased region" description="Low complexity" evidence="1">
    <location>
        <begin position="81"/>
        <end position="99"/>
    </location>
</feature>